<evidence type="ECO:0000256" key="7">
    <source>
        <dbReference type="PIRSR" id="PIRSR602481-1"/>
    </source>
</evidence>
<keyword evidence="2 8" id="KW-0678">Repressor</keyword>
<dbReference type="InterPro" id="IPR036388">
    <property type="entry name" value="WH-like_DNA-bd_sf"/>
</dbReference>
<dbReference type="Gene3D" id="3.30.1490.190">
    <property type="match status" value="1"/>
</dbReference>
<dbReference type="GO" id="GO:0003700">
    <property type="term" value="F:DNA-binding transcription factor activity"/>
    <property type="evidence" value="ECO:0007669"/>
    <property type="project" value="UniProtKB-UniRule"/>
</dbReference>
<comment type="cofactor">
    <cofactor evidence="7">
        <name>Zn(2+)</name>
        <dbReference type="ChEBI" id="CHEBI:29105"/>
    </cofactor>
    <text evidence="7">Binds 1 zinc ion per subunit.</text>
</comment>
<feature type="binding site" evidence="7">
    <location>
        <position position="111"/>
    </location>
    <ligand>
        <name>Zn(2+)</name>
        <dbReference type="ChEBI" id="CHEBI:29105"/>
    </ligand>
</feature>
<dbReference type="GO" id="GO:1900376">
    <property type="term" value="P:regulation of secondary metabolite biosynthetic process"/>
    <property type="evidence" value="ECO:0007669"/>
    <property type="project" value="TreeGrafter"/>
</dbReference>
<gene>
    <name evidence="8" type="primary">fur</name>
    <name evidence="9" type="ORF">GZ78_22720</name>
</gene>
<name>A0A081NDW7_9GAMM</name>
<comment type="similarity">
    <text evidence="1 8">Belongs to the Fur family.</text>
</comment>
<dbReference type="eggNOG" id="COG0735">
    <property type="taxonomic scope" value="Bacteria"/>
</dbReference>
<dbReference type="PANTHER" id="PTHR33202">
    <property type="entry name" value="ZINC UPTAKE REGULATION PROTEIN"/>
    <property type="match status" value="1"/>
</dbReference>
<comment type="subunit">
    <text evidence="8">Homodimer.</text>
</comment>
<evidence type="ECO:0000256" key="1">
    <source>
        <dbReference type="ARBA" id="ARBA00007957"/>
    </source>
</evidence>
<evidence type="ECO:0000256" key="6">
    <source>
        <dbReference type="ARBA" id="ARBA00023163"/>
    </source>
</evidence>
<keyword evidence="8" id="KW-0408">Iron</keyword>
<dbReference type="OrthoDB" id="9801127at2"/>
<evidence type="ECO:0000256" key="8">
    <source>
        <dbReference type="RuleBase" id="RU364037"/>
    </source>
</evidence>
<dbReference type="GO" id="GO:0000976">
    <property type="term" value="F:transcription cis-regulatory region binding"/>
    <property type="evidence" value="ECO:0007669"/>
    <property type="project" value="TreeGrafter"/>
</dbReference>
<dbReference type="GO" id="GO:0005829">
    <property type="term" value="C:cytosol"/>
    <property type="evidence" value="ECO:0007669"/>
    <property type="project" value="TreeGrafter"/>
</dbReference>
<evidence type="ECO:0000256" key="2">
    <source>
        <dbReference type="ARBA" id="ARBA00022491"/>
    </source>
</evidence>
<evidence type="ECO:0000256" key="5">
    <source>
        <dbReference type="ARBA" id="ARBA00023125"/>
    </source>
</evidence>
<dbReference type="RefSeq" id="WP_034840370.1">
    <property type="nucleotide sequence ID" value="NZ_JOKH01000005.1"/>
</dbReference>
<feature type="binding site" evidence="7">
    <location>
        <position position="154"/>
    </location>
    <ligand>
        <name>Zn(2+)</name>
        <dbReference type="ChEBI" id="CHEBI:29105"/>
    </ligand>
</feature>
<dbReference type="Gene3D" id="1.10.10.10">
    <property type="entry name" value="Winged helix-like DNA-binding domain superfamily/Winged helix DNA-binding domain"/>
    <property type="match status" value="1"/>
</dbReference>
<accession>A0A081NDW7</accession>
<feature type="binding site" evidence="7">
    <location>
        <position position="114"/>
    </location>
    <ligand>
        <name>Zn(2+)</name>
        <dbReference type="ChEBI" id="CHEBI:29105"/>
    </ligand>
</feature>
<dbReference type="AlphaFoldDB" id="A0A081NDW7"/>
<reference evidence="9 10" key="1">
    <citation type="submission" date="2014-06" db="EMBL/GenBank/DDBJ databases">
        <title>Whole Genome Sequences of Three Symbiotic Endozoicomonas Bacteria.</title>
        <authorList>
            <person name="Neave M.J."/>
            <person name="Apprill A."/>
            <person name="Voolstra C.R."/>
        </authorList>
    </citation>
    <scope>NUCLEOTIDE SEQUENCE [LARGE SCALE GENOMIC DNA]</scope>
    <source>
        <strain evidence="9 10">DSM 25634</strain>
    </source>
</reference>
<evidence type="ECO:0000256" key="3">
    <source>
        <dbReference type="ARBA" id="ARBA00022833"/>
    </source>
</evidence>
<dbReference type="PANTHER" id="PTHR33202:SF6">
    <property type="entry name" value="ZINC UPTAKE REGULATION PROTEIN"/>
    <property type="match status" value="1"/>
</dbReference>
<dbReference type="GO" id="GO:0045892">
    <property type="term" value="P:negative regulation of DNA-templated transcription"/>
    <property type="evidence" value="ECO:0007669"/>
    <property type="project" value="TreeGrafter"/>
</dbReference>
<protein>
    <recommendedName>
        <fullName evidence="8">Ferric uptake regulation protein</fullName>
    </recommendedName>
</protein>
<proteinExistence type="inferred from homology"/>
<keyword evidence="3 7" id="KW-0862">Zinc</keyword>
<comment type="subcellular location">
    <subcellularLocation>
        <location evidence="8">Cytoplasm</location>
    </subcellularLocation>
</comment>
<dbReference type="InterPro" id="IPR036390">
    <property type="entry name" value="WH_DNA-bd_sf"/>
</dbReference>
<dbReference type="Proteomes" id="UP000028073">
    <property type="component" value="Unassembled WGS sequence"/>
</dbReference>
<evidence type="ECO:0000313" key="10">
    <source>
        <dbReference type="Proteomes" id="UP000028073"/>
    </source>
</evidence>
<evidence type="ECO:0000313" key="9">
    <source>
        <dbReference type="EMBL" id="KEQ16640.1"/>
    </source>
</evidence>
<dbReference type="InterPro" id="IPR002481">
    <property type="entry name" value="FUR"/>
</dbReference>
<sequence length="159" mass="17720">MTSVNQPHDHHLCISEALQEARTLCQQKGARLTYLREKVLELVWQSHQPIGAYDILAELAKQEERVAQPPTVYRALDFLLEQGLIHRLSSLNAFIGCPHPGKKHNSCFLICQNCRVTQEIDHQAINQSIASCATDQGFKITDAAIELTGLCSICQEAQG</sequence>
<dbReference type="Pfam" id="PF01475">
    <property type="entry name" value="FUR"/>
    <property type="match status" value="1"/>
</dbReference>
<keyword evidence="7 8" id="KW-0479">Metal-binding</keyword>
<dbReference type="EMBL" id="JOKH01000005">
    <property type="protein sequence ID" value="KEQ16640.1"/>
    <property type="molecule type" value="Genomic_DNA"/>
</dbReference>
<keyword evidence="4 8" id="KW-0805">Transcription regulation</keyword>
<dbReference type="GO" id="GO:0008270">
    <property type="term" value="F:zinc ion binding"/>
    <property type="evidence" value="ECO:0007669"/>
    <property type="project" value="TreeGrafter"/>
</dbReference>
<keyword evidence="6 8" id="KW-0804">Transcription</keyword>
<organism evidence="9 10">
    <name type="scientific">Endozoicomonas numazuensis</name>
    <dbReference type="NCBI Taxonomy" id="1137799"/>
    <lineage>
        <taxon>Bacteria</taxon>
        <taxon>Pseudomonadati</taxon>
        <taxon>Pseudomonadota</taxon>
        <taxon>Gammaproteobacteria</taxon>
        <taxon>Oceanospirillales</taxon>
        <taxon>Endozoicomonadaceae</taxon>
        <taxon>Endozoicomonas</taxon>
    </lineage>
</organism>
<keyword evidence="8" id="KW-0963">Cytoplasm</keyword>
<evidence type="ECO:0000256" key="4">
    <source>
        <dbReference type="ARBA" id="ARBA00023015"/>
    </source>
</evidence>
<comment type="caution">
    <text evidence="9">The sequence shown here is derived from an EMBL/GenBank/DDBJ whole genome shotgun (WGS) entry which is preliminary data.</text>
</comment>
<dbReference type="CDD" id="cd07153">
    <property type="entry name" value="Fur_like"/>
    <property type="match status" value="1"/>
</dbReference>
<dbReference type="STRING" id="1137799.GZ78_22720"/>
<dbReference type="SUPFAM" id="SSF46785">
    <property type="entry name" value="Winged helix' DNA-binding domain"/>
    <property type="match status" value="1"/>
</dbReference>
<keyword evidence="5 8" id="KW-0238">DNA-binding</keyword>
<keyword evidence="10" id="KW-1185">Reference proteome</keyword>
<dbReference type="InterPro" id="IPR043135">
    <property type="entry name" value="Fur_C"/>
</dbReference>
<feature type="binding site" evidence="7">
    <location>
        <position position="151"/>
    </location>
    <ligand>
        <name>Zn(2+)</name>
        <dbReference type="ChEBI" id="CHEBI:29105"/>
    </ligand>
</feature>